<name>A0A350HB38_UNCW3</name>
<sequence>MQNSEKERFIEALNNTKFSYGEKFQGAEKGRKKRIKEKVLDLHGYTSARAEEIVETALRNSKMSAVTQIKIVCGRGIHSDGAPVLRGSVENVLNRMKSYFEKYSVDLNNNFTVIMRKK</sequence>
<dbReference type="SUPFAM" id="SSF160443">
    <property type="entry name" value="SMR domain-like"/>
    <property type="match status" value="1"/>
</dbReference>
<dbReference type="EMBL" id="DMZY01000183">
    <property type="protein sequence ID" value="HAV92754.1"/>
    <property type="molecule type" value="Genomic_DNA"/>
</dbReference>
<dbReference type="Pfam" id="PF01713">
    <property type="entry name" value="Smr"/>
    <property type="match status" value="1"/>
</dbReference>
<evidence type="ECO:0000313" key="3">
    <source>
        <dbReference type="Proteomes" id="UP000264062"/>
    </source>
</evidence>
<organism evidence="2 3">
    <name type="scientific">candidate division WOR-3 bacterium</name>
    <dbReference type="NCBI Taxonomy" id="2052148"/>
    <lineage>
        <taxon>Bacteria</taxon>
        <taxon>Bacteria division WOR-3</taxon>
    </lineage>
</organism>
<reference evidence="2 3" key="1">
    <citation type="journal article" date="2018" name="Nat. Biotechnol.">
        <title>A standardized bacterial taxonomy based on genome phylogeny substantially revises the tree of life.</title>
        <authorList>
            <person name="Parks D.H."/>
            <person name="Chuvochina M."/>
            <person name="Waite D.W."/>
            <person name="Rinke C."/>
            <person name="Skarshewski A."/>
            <person name="Chaumeil P.A."/>
            <person name="Hugenholtz P."/>
        </authorList>
    </citation>
    <scope>NUCLEOTIDE SEQUENCE [LARGE SCALE GENOMIC DNA]</scope>
    <source>
        <strain evidence="2">UBA9956</strain>
    </source>
</reference>
<dbReference type="PROSITE" id="PS50828">
    <property type="entry name" value="SMR"/>
    <property type="match status" value="1"/>
</dbReference>
<dbReference type="AlphaFoldDB" id="A0A350HB38"/>
<dbReference type="Gene3D" id="3.30.1370.110">
    <property type="match status" value="1"/>
</dbReference>
<proteinExistence type="predicted"/>
<comment type="caution">
    <text evidence="2">The sequence shown here is derived from an EMBL/GenBank/DDBJ whole genome shotgun (WGS) entry which is preliminary data.</text>
</comment>
<gene>
    <name evidence="2" type="ORF">DCW38_06195</name>
</gene>
<dbReference type="InterPro" id="IPR002625">
    <property type="entry name" value="Smr_dom"/>
</dbReference>
<evidence type="ECO:0000259" key="1">
    <source>
        <dbReference type="PROSITE" id="PS50828"/>
    </source>
</evidence>
<dbReference type="Proteomes" id="UP000264062">
    <property type="component" value="Unassembled WGS sequence"/>
</dbReference>
<evidence type="ECO:0000313" key="2">
    <source>
        <dbReference type="EMBL" id="HAV92754.1"/>
    </source>
</evidence>
<dbReference type="InterPro" id="IPR036063">
    <property type="entry name" value="Smr_dom_sf"/>
</dbReference>
<feature type="domain" description="Smr" evidence="1">
    <location>
        <begin position="40"/>
        <end position="118"/>
    </location>
</feature>
<accession>A0A350HB38</accession>
<protein>
    <recommendedName>
        <fullName evidence="1">Smr domain-containing protein</fullName>
    </recommendedName>
</protein>